<dbReference type="Pfam" id="PF00025">
    <property type="entry name" value="Arf"/>
    <property type="match status" value="1"/>
</dbReference>
<accession>A0A8C4R7A8</accession>
<dbReference type="InterPro" id="IPR027417">
    <property type="entry name" value="P-loop_NTPase"/>
</dbReference>
<feature type="binding site" evidence="5">
    <location>
        <position position="87"/>
    </location>
    <ligand>
        <name>GTP</name>
        <dbReference type="ChEBI" id="CHEBI:37565"/>
    </ligand>
</feature>
<dbReference type="SUPFAM" id="SSF52540">
    <property type="entry name" value="P-loop containing nucleoside triphosphate hydrolases"/>
    <property type="match status" value="1"/>
</dbReference>
<evidence type="ECO:0000313" key="8">
    <source>
        <dbReference type="Proteomes" id="UP000694388"/>
    </source>
</evidence>
<dbReference type="PANTHER" id="PTHR46693:SF1">
    <property type="entry name" value="ADP-RIBOSYLATION FACTOR-LIKE PROTEIN 15"/>
    <property type="match status" value="1"/>
</dbReference>
<feature type="binding site" evidence="5">
    <location>
        <begin position="144"/>
        <end position="147"/>
    </location>
    <ligand>
        <name>GTP</name>
        <dbReference type="ChEBI" id="CHEBI:37565"/>
    </ligand>
</feature>
<dbReference type="SMART" id="SM00177">
    <property type="entry name" value="ARF"/>
    <property type="match status" value="1"/>
</dbReference>
<evidence type="ECO:0000256" key="1">
    <source>
        <dbReference type="ARBA" id="ARBA00010290"/>
    </source>
</evidence>
<dbReference type="GeneTree" id="ENSGT00940000156244"/>
<dbReference type="InterPro" id="IPR042292">
    <property type="entry name" value="ARL15"/>
</dbReference>
<dbReference type="Ensembl" id="ENSEBUT00000026859.1">
    <property type="protein sequence ID" value="ENSEBUP00000026283.1"/>
    <property type="gene ID" value="ENSEBUG00000016195.1"/>
</dbReference>
<reference evidence="7" key="2">
    <citation type="submission" date="2025-09" db="UniProtKB">
        <authorList>
            <consortium name="Ensembl"/>
        </authorList>
    </citation>
    <scope>IDENTIFICATION</scope>
</reference>
<dbReference type="PROSITE" id="PS51417">
    <property type="entry name" value="ARF"/>
    <property type="match status" value="1"/>
</dbReference>
<dbReference type="FunFam" id="3.40.50.300:FF:000934">
    <property type="entry name" value="ADP-ribosylation factor-like 15 isoform X1"/>
    <property type="match status" value="1"/>
</dbReference>
<dbReference type="InterPro" id="IPR006689">
    <property type="entry name" value="Small_GTPase_ARF/SAR"/>
</dbReference>
<dbReference type="PANTHER" id="PTHR46693">
    <property type="entry name" value="ADP-RIBOSYLATION FACTOR-LIKE PROTEIN 15"/>
    <property type="match status" value="1"/>
</dbReference>
<dbReference type="GO" id="GO:0003924">
    <property type="term" value="F:GTPase activity"/>
    <property type="evidence" value="ECO:0007669"/>
    <property type="project" value="InterPro"/>
</dbReference>
<evidence type="ECO:0000256" key="6">
    <source>
        <dbReference type="PIRSR" id="PIRSR606689-2"/>
    </source>
</evidence>
<dbReference type="Proteomes" id="UP000694388">
    <property type="component" value="Unplaced"/>
</dbReference>
<reference evidence="7" key="1">
    <citation type="submission" date="2025-08" db="UniProtKB">
        <authorList>
            <consortium name="Ensembl"/>
        </authorList>
    </citation>
    <scope>IDENTIFICATION</scope>
</reference>
<evidence type="ECO:0000256" key="2">
    <source>
        <dbReference type="ARBA" id="ARBA00022741"/>
    </source>
</evidence>
<protein>
    <recommendedName>
        <fullName evidence="4">ADP-ribosylation factor-like protein 15</fullName>
    </recommendedName>
</protein>
<feature type="binding site" evidence="6">
    <location>
        <position position="48"/>
    </location>
    <ligand>
        <name>Mg(2+)</name>
        <dbReference type="ChEBI" id="CHEBI:18420"/>
    </ligand>
</feature>
<proteinExistence type="inferred from homology"/>
<evidence type="ECO:0000256" key="3">
    <source>
        <dbReference type="ARBA" id="ARBA00023134"/>
    </source>
</evidence>
<evidence type="ECO:0000256" key="4">
    <source>
        <dbReference type="ARBA" id="ARBA00072404"/>
    </source>
</evidence>
<evidence type="ECO:0000256" key="5">
    <source>
        <dbReference type="PIRSR" id="PIRSR606689-1"/>
    </source>
</evidence>
<comment type="similarity">
    <text evidence="1">Belongs to the small GTPase superfamily. Arf family.</text>
</comment>
<feature type="binding site" evidence="6">
    <location>
        <position position="65"/>
    </location>
    <ligand>
        <name>Mg(2+)</name>
        <dbReference type="ChEBI" id="CHEBI:18420"/>
    </ligand>
</feature>
<keyword evidence="3 5" id="KW-0342">GTP-binding</keyword>
<dbReference type="AlphaFoldDB" id="A0A8C4R7A8"/>
<keyword evidence="2 5" id="KW-0547">Nucleotide-binding</keyword>
<dbReference type="GO" id="GO:0046872">
    <property type="term" value="F:metal ion binding"/>
    <property type="evidence" value="ECO:0007669"/>
    <property type="project" value="UniProtKB-KW"/>
</dbReference>
<name>A0A8C4R7A8_EPTBU</name>
<keyword evidence="8" id="KW-1185">Reference proteome</keyword>
<organism evidence="7 8">
    <name type="scientific">Eptatretus burgeri</name>
    <name type="common">Inshore hagfish</name>
    <dbReference type="NCBI Taxonomy" id="7764"/>
    <lineage>
        <taxon>Eukaryota</taxon>
        <taxon>Metazoa</taxon>
        <taxon>Chordata</taxon>
        <taxon>Craniata</taxon>
        <taxon>Vertebrata</taxon>
        <taxon>Cyclostomata</taxon>
        <taxon>Myxini</taxon>
        <taxon>Myxiniformes</taxon>
        <taxon>Myxinidae</taxon>
        <taxon>Eptatretinae</taxon>
        <taxon>Eptatretus</taxon>
    </lineage>
</organism>
<dbReference type="GO" id="GO:0005525">
    <property type="term" value="F:GTP binding"/>
    <property type="evidence" value="ECO:0007669"/>
    <property type="project" value="UniProtKB-KW"/>
</dbReference>
<keyword evidence="6" id="KW-0479">Metal-binding</keyword>
<feature type="binding site" evidence="5">
    <location>
        <begin position="41"/>
        <end position="48"/>
    </location>
    <ligand>
        <name>GTP</name>
        <dbReference type="ChEBI" id="CHEBI:37565"/>
    </ligand>
</feature>
<evidence type="ECO:0000313" key="7">
    <source>
        <dbReference type="Ensembl" id="ENSEBUP00000026283.1"/>
    </source>
</evidence>
<dbReference type="Gene3D" id="3.40.50.300">
    <property type="entry name" value="P-loop containing nucleotide triphosphate hydrolases"/>
    <property type="match status" value="1"/>
</dbReference>
<sequence length="179" mass="19929">MSECARVIISCCRIALHSCYQVLCCKDPPASCLEYDILCIGLTNAGKSTLLCQLLDENTNKVTPTSGFNIRAVQFEKAILNVKELGGGEGIRKYWSRYYQGSQGVIFVLDSASNEEDLEEARLELHCALQHPQLCTLPFLIFANHQDKLDARSIPEDCGRAGAEWKRTLWKGGNTNSRV</sequence>
<keyword evidence="6" id="KW-0460">Magnesium</keyword>
<dbReference type="PRINTS" id="PR00328">
    <property type="entry name" value="SAR1GTPBP"/>
</dbReference>